<dbReference type="EMBL" id="RYUM01000025">
    <property type="protein sequence ID" value="RYQ16592.1"/>
    <property type="molecule type" value="Genomic_DNA"/>
</dbReference>
<dbReference type="SUPFAM" id="SSF109604">
    <property type="entry name" value="HD-domain/PDEase-like"/>
    <property type="match status" value="1"/>
</dbReference>
<gene>
    <name evidence="2" type="ORF">PG2071B_1637</name>
</gene>
<comment type="caution">
    <text evidence="2">The sequence shown here is derived from an EMBL/GenBank/DDBJ whole genome shotgun (WGS) entry which is preliminary data.</text>
</comment>
<dbReference type="Gene3D" id="1.10.3210.10">
    <property type="entry name" value="Hypothetical protein af1432"/>
    <property type="match status" value="1"/>
</dbReference>
<accession>A0A4Q5A4Z3</accession>
<proteinExistence type="predicted"/>
<evidence type="ECO:0000313" key="3">
    <source>
        <dbReference type="Proteomes" id="UP000291187"/>
    </source>
</evidence>
<sequence length="255" mass="28365">MDQIEELHRKLAPSDAAYDLIHTHCVIIARITRQLVHRQNALYMRRCTLPFDAVERTGDYATFAGEPSDGEARPRVETPLAVPATDGVTGGIVPPRYIDANQPVLGALLHDIGTYRVLKNDGSNGEPLTFDGPRYVQHGLIGYDLLLNEGYDESIAQYARNHTGVGLTRDAVVSQGLPLPPDDYVPMNLEQEVVMVADKYHSKSVPPKFLTAGAYARKAARFGDDNKEQWLELVRKYGEPDVPALAEEYHMRLVD</sequence>
<dbReference type="InterPro" id="IPR006674">
    <property type="entry name" value="HD_domain"/>
</dbReference>
<name>A0A4Q5A4Z3_9BIFI</name>
<dbReference type="Pfam" id="PF01966">
    <property type="entry name" value="HD"/>
    <property type="match status" value="1"/>
</dbReference>
<organism evidence="2 3">
    <name type="scientific">Bifidobacterium pseudolongum subsp. globosum</name>
    <dbReference type="NCBI Taxonomy" id="1690"/>
    <lineage>
        <taxon>Bacteria</taxon>
        <taxon>Bacillati</taxon>
        <taxon>Actinomycetota</taxon>
        <taxon>Actinomycetes</taxon>
        <taxon>Bifidobacteriales</taxon>
        <taxon>Bifidobacteriaceae</taxon>
        <taxon>Bifidobacterium</taxon>
    </lineage>
</organism>
<evidence type="ECO:0000259" key="1">
    <source>
        <dbReference type="Pfam" id="PF01966"/>
    </source>
</evidence>
<protein>
    <submittedName>
        <fullName evidence="2">HD superfamily hydrolase</fullName>
    </submittedName>
</protein>
<keyword evidence="2" id="KW-0378">Hydrolase</keyword>
<feature type="domain" description="HD" evidence="1">
    <location>
        <begin position="104"/>
        <end position="201"/>
    </location>
</feature>
<dbReference type="AlphaFoldDB" id="A0A4Q5A4Z3"/>
<dbReference type="GO" id="GO:0016787">
    <property type="term" value="F:hydrolase activity"/>
    <property type="evidence" value="ECO:0007669"/>
    <property type="project" value="UniProtKB-KW"/>
</dbReference>
<dbReference type="Proteomes" id="UP000291187">
    <property type="component" value="Unassembled WGS sequence"/>
</dbReference>
<evidence type="ECO:0000313" key="2">
    <source>
        <dbReference type="EMBL" id="RYQ16592.1"/>
    </source>
</evidence>
<reference evidence="2 3" key="1">
    <citation type="submission" date="2018-12" db="EMBL/GenBank/DDBJ databases">
        <title>Unveiling genomic diversity among members of the Bifidobacterium pseudolongum species, a widely distributed gut commensal of the animal kingdom.</title>
        <authorList>
            <person name="Lugli G.A."/>
            <person name="Duranti S."/>
            <person name="Albert K."/>
            <person name="Mancabelli L."/>
            <person name="Napoli S."/>
            <person name="Viappiani A."/>
            <person name="Anzalone R."/>
            <person name="Longhi G."/>
            <person name="Milani C."/>
            <person name="Turroni F."/>
            <person name="Alessandri G."/>
            <person name="Sela D.A."/>
            <person name="Van Sinderen D."/>
            <person name="Ventura M."/>
        </authorList>
    </citation>
    <scope>NUCLEOTIDE SEQUENCE [LARGE SCALE GENOMIC DNA]</scope>
    <source>
        <strain evidence="2 3">2071B</strain>
    </source>
</reference>